<protein>
    <submittedName>
        <fullName evidence="1">Uncharacterized protein</fullName>
    </submittedName>
</protein>
<dbReference type="EMBL" id="ML209970">
    <property type="protein sequence ID" value="TFK57850.1"/>
    <property type="molecule type" value="Genomic_DNA"/>
</dbReference>
<accession>A0ACD2ZWT3</accession>
<evidence type="ECO:0000313" key="1">
    <source>
        <dbReference type="EMBL" id="TFK57850.1"/>
    </source>
</evidence>
<proteinExistence type="predicted"/>
<dbReference type="Proteomes" id="UP000308600">
    <property type="component" value="Unassembled WGS sequence"/>
</dbReference>
<gene>
    <name evidence="1" type="ORF">BDN72DRAFT_851950</name>
</gene>
<organism evidence="1 2">
    <name type="scientific">Pluteus cervinus</name>
    <dbReference type="NCBI Taxonomy" id="181527"/>
    <lineage>
        <taxon>Eukaryota</taxon>
        <taxon>Fungi</taxon>
        <taxon>Dikarya</taxon>
        <taxon>Basidiomycota</taxon>
        <taxon>Agaricomycotina</taxon>
        <taxon>Agaricomycetes</taxon>
        <taxon>Agaricomycetidae</taxon>
        <taxon>Agaricales</taxon>
        <taxon>Pluteineae</taxon>
        <taxon>Pluteaceae</taxon>
        <taxon>Pluteus</taxon>
    </lineage>
</organism>
<keyword evidence="2" id="KW-1185">Reference proteome</keyword>
<evidence type="ECO:0000313" key="2">
    <source>
        <dbReference type="Proteomes" id="UP000308600"/>
    </source>
</evidence>
<feature type="non-terminal residue" evidence="1">
    <location>
        <position position="1"/>
    </location>
</feature>
<reference evidence="1 2" key="1">
    <citation type="journal article" date="2019" name="Nat. Ecol. Evol.">
        <title>Megaphylogeny resolves global patterns of mushroom evolution.</title>
        <authorList>
            <person name="Varga T."/>
            <person name="Krizsan K."/>
            <person name="Foldi C."/>
            <person name="Dima B."/>
            <person name="Sanchez-Garcia M."/>
            <person name="Sanchez-Ramirez S."/>
            <person name="Szollosi G.J."/>
            <person name="Szarkandi J.G."/>
            <person name="Papp V."/>
            <person name="Albert L."/>
            <person name="Andreopoulos W."/>
            <person name="Angelini C."/>
            <person name="Antonin V."/>
            <person name="Barry K.W."/>
            <person name="Bougher N.L."/>
            <person name="Buchanan P."/>
            <person name="Buyck B."/>
            <person name="Bense V."/>
            <person name="Catcheside P."/>
            <person name="Chovatia M."/>
            <person name="Cooper J."/>
            <person name="Damon W."/>
            <person name="Desjardin D."/>
            <person name="Finy P."/>
            <person name="Geml J."/>
            <person name="Haridas S."/>
            <person name="Hughes K."/>
            <person name="Justo A."/>
            <person name="Karasinski D."/>
            <person name="Kautmanova I."/>
            <person name="Kiss B."/>
            <person name="Kocsube S."/>
            <person name="Kotiranta H."/>
            <person name="LaButti K.M."/>
            <person name="Lechner B.E."/>
            <person name="Liimatainen K."/>
            <person name="Lipzen A."/>
            <person name="Lukacs Z."/>
            <person name="Mihaltcheva S."/>
            <person name="Morgado L.N."/>
            <person name="Niskanen T."/>
            <person name="Noordeloos M.E."/>
            <person name="Ohm R.A."/>
            <person name="Ortiz-Santana B."/>
            <person name="Ovrebo C."/>
            <person name="Racz N."/>
            <person name="Riley R."/>
            <person name="Savchenko A."/>
            <person name="Shiryaev A."/>
            <person name="Soop K."/>
            <person name="Spirin V."/>
            <person name="Szebenyi C."/>
            <person name="Tomsovsky M."/>
            <person name="Tulloss R.E."/>
            <person name="Uehling J."/>
            <person name="Grigoriev I.V."/>
            <person name="Vagvolgyi C."/>
            <person name="Papp T."/>
            <person name="Martin F.M."/>
            <person name="Miettinen O."/>
            <person name="Hibbett D.S."/>
            <person name="Nagy L.G."/>
        </authorList>
    </citation>
    <scope>NUCLEOTIDE SEQUENCE [LARGE SCALE GENOMIC DNA]</scope>
    <source>
        <strain evidence="1 2">NL-1719</strain>
    </source>
</reference>
<feature type="non-terminal residue" evidence="1">
    <location>
        <position position="402"/>
    </location>
</feature>
<sequence>RTRALRRLRNTLPPIASLPNEILSKVFLLCHRLNVNAGPNKTAQKNVEQRGAARLVLSWVSHHWREVAVSYPDLWTFVSKGNLEYMQKCMNRSKNLDLTVNLLDPDAQHIHECFLAMHRIRSLDVDIDPNALEDRIPGGVWQQPAPHLVSSTITNMDLDGPQAAAMFSAVHPRLQHLAVHDWLGFQGWNLPILSTSTLTTLHIIGPDCDIYVSVDTLVAKLQIMTCLEECKLTWCLEDSPQLSLPLHENRQQDKLPSLRTFAIQDSSSSVIFVLLSHLNIPNCSLDLTITAALALQSEDLDEYWTETHYWKDNVLRHVSMDHRSFNRSSAFKTAFSTLPLGIIPQGHSRHFTMTFESDCFADDGSPTVSHYLSLAQCQPRSVFLNSVSRDVVYPFARFTDLR</sequence>
<name>A0ACD2ZWT3_9AGAR</name>